<keyword evidence="5" id="KW-1185">Reference proteome</keyword>
<gene>
    <name evidence="4" type="ORF">J2D75_08655</name>
</gene>
<evidence type="ECO:0000259" key="3">
    <source>
        <dbReference type="SMART" id="SM01080"/>
    </source>
</evidence>
<feature type="transmembrane region" description="Helical" evidence="2">
    <location>
        <begin position="21"/>
        <end position="38"/>
    </location>
</feature>
<dbReference type="InterPro" id="IPR007890">
    <property type="entry name" value="CHASE2"/>
</dbReference>
<name>A0ABS3LME5_9PROT</name>
<accession>A0ABS3LME5</accession>
<dbReference type="Proteomes" id="UP000664399">
    <property type="component" value="Unassembled WGS sequence"/>
</dbReference>
<evidence type="ECO:0000313" key="4">
    <source>
        <dbReference type="EMBL" id="MBO1328546.1"/>
    </source>
</evidence>
<feature type="transmembrane region" description="Helical" evidence="2">
    <location>
        <begin position="449"/>
        <end position="467"/>
    </location>
</feature>
<feature type="transmembrane region" description="Helical" evidence="2">
    <location>
        <begin position="512"/>
        <end position="533"/>
    </location>
</feature>
<feature type="region of interest" description="Disordered" evidence="1">
    <location>
        <begin position="189"/>
        <end position="209"/>
    </location>
</feature>
<feature type="transmembrane region" description="Helical" evidence="2">
    <location>
        <begin position="394"/>
        <end position="412"/>
    </location>
</feature>
<feature type="transmembrane region" description="Helical" evidence="2">
    <location>
        <begin position="540"/>
        <end position="557"/>
    </location>
</feature>
<sequence>MTEKTKKNPTKAELQRQPISYPIYCLLMILFWVLFKLFDPLAMESATKASSARFLSGLSDAFYGMQENPARDRIAVVEITDTDLSSKYFDSTWPLTYARHAELIDRMLDAKPAAIMIDVRFNAERSGESLHEAFDPIIARARTMGIPLLFARGKLDPEYSDLPAPLTDLQVINGWDMRTGFYPLLLAPPAPQTEEHSTSQKSEEAEEEAPKTIPVAAFAMYRALCANGWQKSCPADLSEHTFGQPLVERWGLRAPLSQTLYAKTDGCAFDARDKPFARISDALTIAARALFGYFSEDIRQNCQYHLTLPARYLDRNLEPNIKNIEPALKNRAVFYGTQINGDHDIVDVPMIGAVPGVQEHAMALDNLLTYNEDYFREPGEWLSWKFVKIDSAELLEFFVWMLFITYSYTKISSPTQYTPRKWKIIFSITALVLMSGIGCLYGMNKFHQYDLLLAFGLFCIMLNWYACSQNMTGRIAETISAYPLLTGLSIILLSIGLLGVDISLLRHSTYGIAPLCIAYAALAILLCISIVLLKVREHLYFGKLLLCVTMVAVMFVLNEDFLLWPMEDWVGFVLLWLALDETKEKPGFVSTLLEYLPKKHVLSTQSDMKKE</sequence>
<feature type="transmembrane region" description="Helical" evidence="2">
    <location>
        <begin position="424"/>
        <end position="443"/>
    </location>
</feature>
<evidence type="ECO:0000256" key="1">
    <source>
        <dbReference type="SAM" id="MobiDB-lite"/>
    </source>
</evidence>
<dbReference type="Pfam" id="PF05226">
    <property type="entry name" value="CHASE2"/>
    <property type="match status" value="1"/>
</dbReference>
<evidence type="ECO:0000313" key="5">
    <source>
        <dbReference type="Proteomes" id="UP000664399"/>
    </source>
</evidence>
<dbReference type="RefSeq" id="WP_207854386.1">
    <property type="nucleotide sequence ID" value="NZ_JAFVMG010000008.1"/>
</dbReference>
<reference evidence="4 5" key="1">
    <citation type="submission" date="2021-03" db="EMBL/GenBank/DDBJ databases">
        <title>The complete genome sequence of Acetobacter suratthaniensis TBRC 1719.</title>
        <authorList>
            <person name="Charoenyingcharoen P."/>
            <person name="Yukphan P."/>
        </authorList>
    </citation>
    <scope>NUCLEOTIDE SEQUENCE [LARGE SCALE GENOMIC DNA]</scope>
    <source>
        <strain evidence="4 5">TBRC 1719</strain>
    </source>
</reference>
<keyword evidence="2" id="KW-0812">Transmembrane</keyword>
<proteinExistence type="predicted"/>
<comment type="caution">
    <text evidence="4">The sequence shown here is derived from an EMBL/GenBank/DDBJ whole genome shotgun (WGS) entry which is preliminary data.</text>
</comment>
<dbReference type="SMART" id="SM01080">
    <property type="entry name" value="CHASE2"/>
    <property type="match status" value="1"/>
</dbReference>
<protein>
    <submittedName>
        <fullName evidence="4">CHASE2 domain-containing protein</fullName>
    </submittedName>
</protein>
<keyword evidence="2" id="KW-1133">Transmembrane helix</keyword>
<evidence type="ECO:0000256" key="2">
    <source>
        <dbReference type="SAM" id="Phobius"/>
    </source>
</evidence>
<dbReference type="EMBL" id="JAFVMG010000008">
    <property type="protein sequence ID" value="MBO1328546.1"/>
    <property type="molecule type" value="Genomic_DNA"/>
</dbReference>
<organism evidence="4 5">
    <name type="scientific">Acetobacter suratthaniensis</name>
    <dbReference type="NCBI Taxonomy" id="1502841"/>
    <lineage>
        <taxon>Bacteria</taxon>
        <taxon>Pseudomonadati</taxon>
        <taxon>Pseudomonadota</taxon>
        <taxon>Alphaproteobacteria</taxon>
        <taxon>Acetobacterales</taxon>
        <taxon>Acetobacteraceae</taxon>
        <taxon>Acetobacter</taxon>
    </lineage>
</organism>
<keyword evidence="2" id="KW-0472">Membrane</keyword>
<feature type="domain" description="CHASE2" evidence="3">
    <location>
        <begin position="55"/>
        <end position="407"/>
    </location>
</feature>
<feature type="transmembrane region" description="Helical" evidence="2">
    <location>
        <begin position="479"/>
        <end position="500"/>
    </location>
</feature>
<feature type="compositionally biased region" description="Basic and acidic residues" evidence="1">
    <location>
        <begin position="193"/>
        <end position="203"/>
    </location>
</feature>